<organism evidence="2 3">
    <name type="scientific">Altererythrobacter arenosus</name>
    <dbReference type="NCBI Taxonomy" id="3032592"/>
    <lineage>
        <taxon>Bacteria</taxon>
        <taxon>Pseudomonadati</taxon>
        <taxon>Pseudomonadota</taxon>
        <taxon>Alphaproteobacteria</taxon>
        <taxon>Sphingomonadales</taxon>
        <taxon>Erythrobacteraceae</taxon>
        <taxon>Altererythrobacter</taxon>
    </lineage>
</organism>
<feature type="region of interest" description="Disordered" evidence="1">
    <location>
        <begin position="1"/>
        <end position="113"/>
    </location>
</feature>
<feature type="compositionally biased region" description="Basic and acidic residues" evidence="1">
    <location>
        <begin position="1"/>
        <end position="12"/>
    </location>
</feature>
<evidence type="ECO:0000256" key="1">
    <source>
        <dbReference type="SAM" id="MobiDB-lite"/>
    </source>
</evidence>
<feature type="compositionally biased region" description="Basic and acidic residues" evidence="1">
    <location>
        <begin position="90"/>
        <end position="107"/>
    </location>
</feature>
<evidence type="ECO:0000313" key="3">
    <source>
        <dbReference type="Proteomes" id="UP001215827"/>
    </source>
</evidence>
<gene>
    <name evidence="2" type="ORF">P7228_07380</name>
</gene>
<reference evidence="2 3" key="1">
    <citation type="submission" date="2023-03" db="EMBL/GenBank/DDBJ databases">
        <title>Altererythrobacter sp. CAU 1644 isolated from sand.</title>
        <authorList>
            <person name="Kim W."/>
        </authorList>
    </citation>
    <scope>NUCLEOTIDE SEQUENCE [LARGE SCALE GENOMIC DNA]</scope>
    <source>
        <strain evidence="2 3">CAU 1644</strain>
    </source>
</reference>
<keyword evidence="3" id="KW-1185">Reference proteome</keyword>
<sequence length="113" mass="12127">MTEGMPKIKETESELAPETHNSEQDDAMSQAHNIAQQAREHANAVAGATESVKGPNGSDILGNSTQDTIDHMRDMESSGRIDMDAFAGEPNHDDNVDKYGESNKLDDLPGDGS</sequence>
<protein>
    <submittedName>
        <fullName evidence="2">Uncharacterized protein</fullName>
    </submittedName>
</protein>
<accession>A0ABY8FVX0</accession>
<name>A0ABY8FVX0_9SPHN</name>
<dbReference type="RefSeq" id="WP_278017566.1">
    <property type="nucleotide sequence ID" value="NZ_CP121106.1"/>
</dbReference>
<proteinExistence type="predicted"/>
<feature type="compositionally biased region" description="Basic and acidic residues" evidence="1">
    <location>
        <begin position="68"/>
        <end position="83"/>
    </location>
</feature>
<dbReference type="Proteomes" id="UP001215827">
    <property type="component" value="Chromosome"/>
</dbReference>
<evidence type="ECO:0000313" key="2">
    <source>
        <dbReference type="EMBL" id="WFL78877.1"/>
    </source>
</evidence>
<dbReference type="EMBL" id="CP121106">
    <property type="protein sequence ID" value="WFL78877.1"/>
    <property type="molecule type" value="Genomic_DNA"/>
</dbReference>